<evidence type="ECO:0000313" key="9">
    <source>
        <dbReference type="EMBL" id="HEG90808.1"/>
    </source>
</evidence>
<evidence type="ECO:0000256" key="2">
    <source>
        <dbReference type="ARBA" id="ARBA00022438"/>
    </source>
</evidence>
<dbReference type="AlphaFoldDB" id="A0A831TAH9"/>
<protein>
    <submittedName>
        <fullName evidence="9">M42 family peptidase</fullName>
    </submittedName>
</protein>
<evidence type="ECO:0000256" key="5">
    <source>
        <dbReference type="ARBA" id="ARBA00022801"/>
    </source>
</evidence>
<dbReference type="InterPro" id="IPR008007">
    <property type="entry name" value="Peptidase_M42"/>
</dbReference>
<feature type="binding site" evidence="8">
    <location>
        <position position="332"/>
    </location>
    <ligand>
        <name>Zn(2+)</name>
        <dbReference type="ChEBI" id="CHEBI:29105"/>
        <label>2</label>
    </ligand>
</feature>
<organism evidence="9">
    <name type="scientific">Thermorudis peleae</name>
    <dbReference type="NCBI Taxonomy" id="1382356"/>
    <lineage>
        <taxon>Bacteria</taxon>
        <taxon>Pseudomonadati</taxon>
        <taxon>Thermomicrobiota</taxon>
        <taxon>Thermomicrobia</taxon>
        <taxon>Thermomicrobia incertae sedis</taxon>
        <taxon>Thermorudis</taxon>
    </lineage>
</organism>
<dbReference type="Gene3D" id="2.40.30.40">
    <property type="entry name" value="Peptidase M42, domain 2"/>
    <property type="match status" value="1"/>
</dbReference>
<dbReference type="PANTHER" id="PTHR32481:SF7">
    <property type="entry name" value="AMINOPEPTIDASE YHFE-RELATED"/>
    <property type="match status" value="1"/>
</dbReference>
<feature type="binding site" evidence="8">
    <location>
        <position position="183"/>
    </location>
    <ligand>
        <name>Zn(2+)</name>
        <dbReference type="ChEBI" id="CHEBI:29105"/>
        <label>2</label>
    </ligand>
</feature>
<evidence type="ECO:0000256" key="7">
    <source>
        <dbReference type="PIRSR" id="PIRSR001123-1"/>
    </source>
</evidence>
<keyword evidence="5" id="KW-0378">Hydrolase</keyword>
<dbReference type="Pfam" id="PF05343">
    <property type="entry name" value="Peptidase_M42"/>
    <property type="match status" value="1"/>
</dbReference>
<gene>
    <name evidence="9" type="ORF">ENP34_05120</name>
</gene>
<proteinExistence type="inferred from homology"/>
<comment type="similarity">
    <text evidence="1 6">Belongs to the peptidase M42 family.</text>
</comment>
<dbReference type="PANTHER" id="PTHR32481">
    <property type="entry name" value="AMINOPEPTIDASE"/>
    <property type="match status" value="1"/>
</dbReference>
<dbReference type="SUPFAM" id="SSF53187">
    <property type="entry name" value="Zn-dependent exopeptidases"/>
    <property type="match status" value="1"/>
</dbReference>
<dbReference type="InterPro" id="IPR051464">
    <property type="entry name" value="Peptidase_M42_aminopept"/>
</dbReference>
<evidence type="ECO:0000256" key="8">
    <source>
        <dbReference type="PIRSR" id="PIRSR001123-2"/>
    </source>
</evidence>
<dbReference type="GO" id="GO:0006508">
    <property type="term" value="P:proteolysis"/>
    <property type="evidence" value="ECO:0007669"/>
    <property type="project" value="UniProtKB-KW"/>
</dbReference>
<feature type="binding site" evidence="8">
    <location>
        <position position="73"/>
    </location>
    <ligand>
        <name>Zn(2+)</name>
        <dbReference type="ChEBI" id="CHEBI:29105"/>
        <label>1</label>
    </ligand>
</feature>
<reference evidence="9" key="1">
    <citation type="journal article" date="2020" name="mSystems">
        <title>Genome- and Community-Level Interaction Insights into Carbon Utilization and Element Cycling Functions of Hydrothermarchaeota in Hydrothermal Sediment.</title>
        <authorList>
            <person name="Zhou Z."/>
            <person name="Liu Y."/>
            <person name="Xu W."/>
            <person name="Pan J."/>
            <person name="Luo Z.H."/>
            <person name="Li M."/>
        </authorList>
    </citation>
    <scope>NUCLEOTIDE SEQUENCE [LARGE SCALE GENOMIC DNA]</scope>
    <source>
        <strain evidence="9">SpSt-210</strain>
    </source>
</reference>
<evidence type="ECO:0000256" key="6">
    <source>
        <dbReference type="PIRNR" id="PIRNR001123"/>
    </source>
</evidence>
<feature type="binding site" evidence="8">
    <location>
        <position position="183"/>
    </location>
    <ligand>
        <name>Zn(2+)</name>
        <dbReference type="ChEBI" id="CHEBI:29105"/>
        <label>1</label>
    </ligand>
</feature>
<feature type="binding site" evidence="8">
    <location>
        <position position="216"/>
    </location>
    <ligand>
        <name>Zn(2+)</name>
        <dbReference type="ChEBI" id="CHEBI:29105"/>
        <label>2</label>
    </ligand>
</feature>
<name>A0A831TAH9_9BACT</name>
<comment type="cofactor">
    <cofactor evidence="8">
        <name>a divalent metal cation</name>
        <dbReference type="ChEBI" id="CHEBI:60240"/>
    </cofactor>
    <text evidence="8">Binds 2 divalent metal cations per subunit.</text>
</comment>
<dbReference type="InterPro" id="IPR023367">
    <property type="entry name" value="Peptidase_M42_dom2"/>
</dbReference>
<comment type="caution">
    <text evidence="9">The sequence shown here is derived from an EMBL/GenBank/DDBJ whole genome shotgun (WGS) entry which is preliminary data.</text>
</comment>
<sequence length="371" mass="39744">MGEDTVALKRRLRDLTLELAAIDGVSGHEQPVVARLVELLRPLVDRLEVDSYGNLFATRVAREPAPHLMVSAHSDEIGLLVKSIEPDGFLRLEKVGGVIESLLVGRHVRVRGYRGVIGVKAGHLQTPEERNRVPGLRELYVDLGFDSAEAVHALGIRVGDAVAYDEPVEELANSDRISGKALDNRVSCAVLVLLLERLAGVALPCTLTVVVTVQEEVGLRGAQMATYRLAPTAAIVVDTIPAGGTPDVDYYRDLGIKIGAGPVLALASGMGSTHGHLANPAMRDFLLRVAEEAGVPIQRALFPRSTSDVAAVHLVRGGIPAGVVNIPRRYAHSPVETLDLNDVSATLALLEATVRRFDSEVSLDFLASEWG</sequence>
<keyword evidence="3" id="KW-0645">Protease</keyword>
<dbReference type="Gene3D" id="3.40.630.10">
    <property type="entry name" value="Zn peptidases"/>
    <property type="match status" value="1"/>
</dbReference>
<keyword evidence="2" id="KW-0031">Aminopeptidase</keyword>
<keyword evidence="4 8" id="KW-0479">Metal-binding</keyword>
<accession>A0A831TAH9</accession>
<dbReference type="SUPFAM" id="SSF101821">
    <property type="entry name" value="Aminopeptidase/glucanase lid domain"/>
    <property type="match status" value="1"/>
</dbReference>
<feature type="active site" description="Proton acceptor" evidence="7">
    <location>
        <position position="215"/>
    </location>
</feature>
<evidence type="ECO:0000256" key="4">
    <source>
        <dbReference type="ARBA" id="ARBA00022723"/>
    </source>
</evidence>
<evidence type="ECO:0000256" key="3">
    <source>
        <dbReference type="ARBA" id="ARBA00022670"/>
    </source>
</evidence>
<evidence type="ECO:0000256" key="1">
    <source>
        <dbReference type="ARBA" id="ARBA00006272"/>
    </source>
</evidence>
<dbReference type="EMBL" id="DSIY01000122">
    <property type="protein sequence ID" value="HEG90808.1"/>
    <property type="molecule type" value="Genomic_DNA"/>
</dbReference>
<dbReference type="GO" id="GO:0004177">
    <property type="term" value="F:aminopeptidase activity"/>
    <property type="evidence" value="ECO:0007669"/>
    <property type="project" value="UniProtKB-UniRule"/>
</dbReference>
<dbReference type="GO" id="GO:0046872">
    <property type="term" value="F:metal ion binding"/>
    <property type="evidence" value="ECO:0007669"/>
    <property type="project" value="UniProtKB-UniRule"/>
</dbReference>
<feature type="binding site" evidence="8">
    <location>
        <position position="238"/>
    </location>
    <ligand>
        <name>Zn(2+)</name>
        <dbReference type="ChEBI" id="CHEBI:29105"/>
        <label>1</label>
    </ligand>
</feature>
<dbReference type="PIRSF" id="PIRSF001123">
    <property type="entry name" value="PepA_GA"/>
    <property type="match status" value="1"/>
</dbReference>